<evidence type="ECO:0008006" key="3">
    <source>
        <dbReference type="Google" id="ProtNLM"/>
    </source>
</evidence>
<reference evidence="2" key="1">
    <citation type="journal article" date="2019" name="Int. J. Syst. Evol. Microbiol.">
        <title>The Global Catalogue of Microorganisms (GCM) 10K type strain sequencing project: providing services to taxonomists for standard genome sequencing and annotation.</title>
        <authorList>
            <consortium name="The Broad Institute Genomics Platform"/>
            <consortium name="The Broad Institute Genome Sequencing Center for Infectious Disease"/>
            <person name="Wu L."/>
            <person name="Ma J."/>
        </authorList>
    </citation>
    <scope>NUCLEOTIDE SEQUENCE [LARGE SCALE GENOMIC DNA]</scope>
    <source>
        <strain evidence="2">CGMCC 1.7693</strain>
    </source>
</reference>
<protein>
    <recommendedName>
        <fullName evidence="3">Helicase</fullName>
    </recommendedName>
</protein>
<evidence type="ECO:0000313" key="1">
    <source>
        <dbReference type="EMBL" id="GGP11846.1"/>
    </source>
</evidence>
<dbReference type="Proteomes" id="UP000641206">
    <property type="component" value="Unassembled WGS sequence"/>
</dbReference>
<evidence type="ECO:0000313" key="2">
    <source>
        <dbReference type="Proteomes" id="UP000641206"/>
    </source>
</evidence>
<organism evidence="1 2">
    <name type="scientific">Oceanobacillus neutriphilus</name>
    <dbReference type="NCBI Taxonomy" id="531815"/>
    <lineage>
        <taxon>Bacteria</taxon>
        <taxon>Bacillati</taxon>
        <taxon>Bacillota</taxon>
        <taxon>Bacilli</taxon>
        <taxon>Bacillales</taxon>
        <taxon>Bacillaceae</taxon>
        <taxon>Oceanobacillus</taxon>
    </lineage>
</organism>
<name>A0ABQ2NVV2_9BACI</name>
<accession>A0ABQ2NVV2</accession>
<keyword evidence="2" id="KW-1185">Reference proteome</keyword>
<gene>
    <name evidence="1" type="ORF">GCM10011346_25480</name>
</gene>
<sequence>MAKCENQYSACHTHIKTIKAVGYTKSQLMQRMKENKILLNELAEKLIASDYFEVSNECYQAKIIEIAVKDLDFVDGATTSQLFSKAANLKLHLCPLELAPYIRLAYLNQKEGYDAHQLKNRAPYGSITVASKIFCEDISVPKGFYLRRIQGDLWLRGYIADEEHVWNPDDYFIFCIDEK</sequence>
<proteinExistence type="predicted"/>
<dbReference type="EMBL" id="BMLW01000007">
    <property type="protein sequence ID" value="GGP11846.1"/>
    <property type="molecule type" value="Genomic_DNA"/>
</dbReference>
<dbReference type="RefSeq" id="WP_229720208.1">
    <property type="nucleotide sequence ID" value="NZ_BMLW01000007.1"/>
</dbReference>
<comment type="caution">
    <text evidence="1">The sequence shown here is derived from an EMBL/GenBank/DDBJ whole genome shotgun (WGS) entry which is preliminary data.</text>
</comment>